<protein>
    <submittedName>
        <fullName evidence="1">Uncharacterized protein</fullName>
    </submittedName>
</protein>
<accession>A0A2W5UUQ6</accession>
<dbReference type="EMBL" id="QFQZ01000140">
    <property type="protein sequence ID" value="PZR30377.1"/>
    <property type="molecule type" value="Genomic_DNA"/>
</dbReference>
<evidence type="ECO:0000313" key="2">
    <source>
        <dbReference type="Proteomes" id="UP000249393"/>
    </source>
</evidence>
<name>A0A2W5UUQ6_9CAUL</name>
<dbReference type="RefSeq" id="WP_304283263.1">
    <property type="nucleotide sequence ID" value="NZ_QFQZ01000140.1"/>
</dbReference>
<sequence>MFRQRPDADLIVQGWVIGVMVEVPGERAPVRHYFAVGKADRAQAEWAATDLAQAEGAIASSPVDGHEPVEALHELVAYRMRDLGLKTGEARRLGDKYPRRWLF</sequence>
<gene>
    <name evidence="1" type="ORF">DI526_22655</name>
</gene>
<reference evidence="1 2" key="1">
    <citation type="submission" date="2017-08" db="EMBL/GenBank/DDBJ databases">
        <title>Infants hospitalized years apart are colonized by the same room-sourced microbial strains.</title>
        <authorList>
            <person name="Brooks B."/>
            <person name="Olm M.R."/>
            <person name="Firek B.A."/>
            <person name="Baker R."/>
            <person name="Thomas B.C."/>
            <person name="Morowitz M.J."/>
            <person name="Banfield J.F."/>
        </authorList>
    </citation>
    <scope>NUCLEOTIDE SEQUENCE [LARGE SCALE GENOMIC DNA]</scope>
    <source>
        <strain evidence="1">S2_003_000_R2_4</strain>
    </source>
</reference>
<proteinExistence type="predicted"/>
<dbReference type="Proteomes" id="UP000249393">
    <property type="component" value="Unassembled WGS sequence"/>
</dbReference>
<organism evidence="1 2">
    <name type="scientific">Caulobacter segnis</name>
    <dbReference type="NCBI Taxonomy" id="88688"/>
    <lineage>
        <taxon>Bacteria</taxon>
        <taxon>Pseudomonadati</taxon>
        <taxon>Pseudomonadota</taxon>
        <taxon>Alphaproteobacteria</taxon>
        <taxon>Caulobacterales</taxon>
        <taxon>Caulobacteraceae</taxon>
        <taxon>Caulobacter</taxon>
    </lineage>
</organism>
<dbReference type="AlphaFoldDB" id="A0A2W5UUQ6"/>
<comment type="caution">
    <text evidence="1">The sequence shown here is derived from an EMBL/GenBank/DDBJ whole genome shotgun (WGS) entry which is preliminary data.</text>
</comment>
<evidence type="ECO:0000313" key="1">
    <source>
        <dbReference type="EMBL" id="PZR30377.1"/>
    </source>
</evidence>